<feature type="transmembrane region" description="Helical" evidence="10">
    <location>
        <begin position="284"/>
        <end position="311"/>
    </location>
</feature>
<keyword evidence="8 10" id="KW-1133">Transmembrane helix</keyword>
<dbReference type="Proteomes" id="UP000195557">
    <property type="component" value="Unassembled WGS sequence"/>
</dbReference>
<dbReference type="InterPro" id="IPR032974">
    <property type="entry name" value="Polypren_kinase"/>
</dbReference>
<feature type="transmembrane region" description="Helical" evidence="10">
    <location>
        <begin position="188"/>
        <end position="209"/>
    </location>
</feature>
<evidence type="ECO:0000256" key="10">
    <source>
        <dbReference type="SAM" id="Phobius"/>
    </source>
</evidence>
<gene>
    <name evidence="11" type="ORF">BE221DRAFT_71694</name>
</gene>
<reference evidence="11" key="1">
    <citation type="submission" date="2017-04" db="EMBL/GenBank/DDBJ databases">
        <title>Population genomics of picophytoplankton unveils novel chromosome hypervariability.</title>
        <authorList>
            <consortium name="DOE Joint Genome Institute"/>
            <person name="Blanc-Mathieu R."/>
            <person name="Krasovec M."/>
            <person name="Hebrard M."/>
            <person name="Yau S."/>
            <person name="Desgranges E."/>
            <person name="Martin J."/>
            <person name="Schackwitz W."/>
            <person name="Kuo A."/>
            <person name="Salin G."/>
            <person name="Donnadieu C."/>
            <person name="Desdevises Y."/>
            <person name="Sanchez-Ferandin S."/>
            <person name="Moreau H."/>
            <person name="Rivals E."/>
            <person name="Grigoriev I.V."/>
            <person name="Grimsley N."/>
            <person name="Eyre-Walker A."/>
            <person name="Piganeau G."/>
        </authorList>
    </citation>
    <scope>NUCLEOTIDE SEQUENCE [LARGE SCALE GENOMIC DNA]</scope>
    <source>
        <strain evidence="11">RCC 1115</strain>
    </source>
</reference>
<name>A0A1Y5IC87_OSTTA</name>
<dbReference type="PANTHER" id="PTHR13205">
    <property type="entry name" value="TRANSMEMBRANE PROTEIN 15-RELATED"/>
    <property type="match status" value="1"/>
</dbReference>
<accession>A0A1Y5IC87</accession>
<dbReference type="PANTHER" id="PTHR13205:SF15">
    <property type="entry name" value="DOLICHOL KINASE"/>
    <property type="match status" value="1"/>
</dbReference>
<dbReference type="GO" id="GO:0004168">
    <property type="term" value="F:dolichol kinase activity"/>
    <property type="evidence" value="ECO:0007669"/>
    <property type="project" value="UniProtKB-EC"/>
</dbReference>
<sequence>MTLGVSTTRAGRTRARALSASASVAYADAWSPATPKKAFISAFGWVLLSRVLNGAFVPEAIAVACARACAWGLHGASAEGDTTALSIGFAVVAEWCAEIWLDLRVGGTAKYSEASALGGAYALAGCAFLLASARLVCWAEPASRATQLGVVAAALVVPEMFYRVTSSSRLGMVPGLIRYVFATTKPDVLASLATLWCTGVATALGLAYNARSLPLTMRRKAFHFLAVVMFAPTLVPDSEHGELIRVAFTVAFALFAALECARVFDAYYGHGLFGWKLSIFFAQFVGDTVVSLLILDHFSLLLGVAVPIWLSDDQNSLVPWAGVLTLGVGDSFASIVGSAVGRHRVFGEKSFKTLEGAIAFAVSTYVAALYVGVDVDPTRLAFACVGTALCELSIEGADNLVLPLVFTALLSA</sequence>
<evidence type="ECO:0000256" key="8">
    <source>
        <dbReference type="ARBA" id="ARBA00022989"/>
    </source>
</evidence>
<keyword evidence="6 11" id="KW-0418">Kinase</keyword>
<protein>
    <recommendedName>
        <fullName evidence="3">dolichol kinase</fullName>
        <ecNumber evidence="3">2.7.1.108</ecNumber>
    </recommendedName>
</protein>
<evidence type="ECO:0000256" key="3">
    <source>
        <dbReference type="ARBA" id="ARBA00012132"/>
    </source>
</evidence>
<keyword evidence="9 10" id="KW-0472">Membrane</keyword>
<evidence type="ECO:0000256" key="1">
    <source>
        <dbReference type="ARBA" id="ARBA00004477"/>
    </source>
</evidence>
<evidence type="ECO:0000256" key="4">
    <source>
        <dbReference type="ARBA" id="ARBA00022679"/>
    </source>
</evidence>
<evidence type="ECO:0000256" key="6">
    <source>
        <dbReference type="ARBA" id="ARBA00022777"/>
    </source>
</evidence>
<evidence type="ECO:0000256" key="5">
    <source>
        <dbReference type="ARBA" id="ARBA00022692"/>
    </source>
</evidence>
<comment type="subcellular location">
    <subcellularLocation>
        <location evidence="1">Endoplasmic reticulum membrane</location>
        <topology evidence="1">Multi-pass membrane protein</topology>
    </subcellularLocation>
</comment>
<keyword evidence="7" id="KW-0256">Endoplasmic reticulum</keyword>
<feature type="transmembrane region" description="Helical" evidence="10">
    <location>
        <begin position="243"/>
        <end position="264"/>
    </location>
</feature>
<organism evidence="11">
    <name type="scientific">Ostreococcus tauri</name>
    <name type="common">Marine green alga</name>
    <dbReference type="NCBI Taxonomy" id="70448"/>
    <lineage>
        <taxon>Eukaryota</taxon>
        <taxon>Viridiplantae</taxon>
        <taxon>Chlorophyta</taxon>
        <taxon>Mamiellophyceae</taxon>
        <taxon>Mamiellales</taxon>
        <taxon>Bathycoccaceae</taxon>
        <taxon>Ostreococcus</taxon>
    </lineage>
</organism>
<comment type="similarity">
    <text evidence="2">Belongs to the polyprenol kinase family.</text>
</comment>
<evidence type="ECO:0000313" key="11">
    <source>
        <dbReference type="EMBL" id="OUS47199.1"/>
    </source>
</evidence>
<dbReference type="eggNOG" id="KOG2468">
    <property type="taxonomic scope" value="Eukaryota"/>
</dbReference>
<dbReference type="GO" id="GO:0043048">
    <property type="term" value="P:dolichyl monophosphate biosynthetic process"/>
    <property type="evidence" value="ECO:0007669"/>
    <property type="project" value="TreeGrafter"/>
</dbReference>
<evidence type="ECO:0000256" key="7">
    <source>
        <dbReference type="ARBA" id="ARBA00022824"/>
    </source>
</evidence>
<dbReference type="EC" id="2.7.1.108" evidence="3"/>
<keyword evidence="5 10" id="KW-0812">Transmembrane</keyword>
<keyword evidence="4" id="KW-0808">Transferase</keyword>
<feature type="transmembrane region" description="Helical" evidence="10">
    <location>
        <begin position="317"/>
        <end position="341"/>
    </location>
</feature>
<feature type="transmembrane region" description="Helical" evidence="10">
    <location>
        <begin position="353"/>
        <end position="373"/>
    </location>
</feature>
<dbReference type="EMBL" id="KZ155778">
    <property type="protein sequence ID" value="OUS47199.1"/>
    <property type="molecule type" value="Genomic_DNA"/>
</dbReference>
<dbReference type="GO" id="GO:0005789">
    <property type="term" value="C:endoplasmic reticulum membrane"/>
    <property type="evidence" value="ECO:0007669"/>
    <property type="project" value="UniProtKB-SubCell"/>
</dbReference>
<evidence type="ECO:0000256" key="2">
    <source>
        <dbReference type="ARBA" id="ARBA00010794"/>
    </source>
</evidence>
<dbReference type="AlphaFoldDB" id="A0A1Y5IC87"/>
<proteinExistence type="inferred from homology"/>
<evidence type="ECO:0000256" key="9">
    <source>
        <dbReference type="ARBA" id="ARBA00023136"/>
    </source>
</evidence>